<evidence type="ECO:0000256" key="13">
    <source>
        <dbReference type="RuleBase" id="RU004450"/>
    </source>
</evidence>
<comment type="similarity">
    <text evidence="2">Belongs to the ATPase A chain family.</text>
</comment>
<accession>F2WUV0</accession>
<keyword evidence="3" id="KW-0813">Transport</keyword>
<evidence type="ECO:0000256" key="10">
    <source>
        <dbReference type="ARBA" id="ARBA00023310"/>
    </source>
</evidence>
<dbReference type="CDD" id="cd00310">
    <property type="entry name" value="ATP-synt_Fo_a_6"/>
    <property type="match status" value="1"/>
</dbReference>
<dbReference type="InterPro" id="IPR023011">
    <property type="entry name" value="ATP_synth_F0_asu_AS"/>
</dbReference>
<dbReference type="EMBL" id="HQ257712">
    <property type="protein sequence ID" value="ADZ48854.1"/>
    <property type="molecule type" value="Genomic_DNA"/>
</dbReference>
<feature type="transmembrane region" description="Helical" evidence="14">
    <location>
        <begin position="98"/>
        <end position="117"/>
    </location>
</feature>
<dbReference type="GO" id="GO:0046933">
    <property type="term" value="F:proton-transporting ATP synthase activity, rotational mechanism"/>
    <property type="evidence" value="ECO:0007669"/>
    <property type="project" value="TreeGrafter"/>
</dbReference>
<dbReference type="PANTHER" id="PTHR11410:SF0">
    <property type="entry name" value="ATP SYNTHASE SUBUNIT A"/>
    <property type="match status" value="1"/>
</dbReference>
<dbReference type="InterPro" id="IPR045083">
    <property type="entry name" value="ATP_synth_F0_asu_bact/mt"/>
</dbReference>
<dbReference type="InterPro" id="IPR035908">
    <property type="entry name" value="F0_ATP_A_sf"/>
</dbReference>
<dbReference type="Pfam" id="PF00119">
    <property type="entry name" value="ATP-synt_A"/>
    <property type="match status" value="1"/>
</dbReference>
<dbReference type="SUPFAM" id="SSF81336">
    <property type="entry name" value="F1F0 ATP synthase subunit A"/>
    <property type="match status" value="1"/>
</dbReference>
<keyword evidence="7 14" id="KW-1133">Transmembrane helix</keyword>
<dbReference type="PROSITE" id="PS00449">
    <property type="entry name" value="ATPASE_A"/>
    <property type="match status" value="1"/>
</dbReference>
<evidence type="ECO:0000256" key="7">
    <source>
        <dbReference type="ARBA" id="ARBA00022989"/>
    </source>
</evidence>
<evidence type="ECO:0000313" key="15">
    <source>
        <dbReference type="EMBL" id="ADZ48854.1"/>
    </source>
</evidence>
<feature type="transmembrane region" description="Helical" evidence="14">
    <location>
        <begin position="169"/>
        <end position="188"/>
    </location>
</feature>
<feature type="non-terminal residue" evidence="15">
    <location>
        <position position="227"/>
    </location>
</feature>
<protein>
    <recommendedName>
        <fullName evidence="13">ATP synthase subunit a</fullName>
    </recommendedName>
</protein>
<keyword evidence="10" id="KW-0066">ATP synthesis</keyword>
<proteinExistence type="inferred from homology"/>
<evidence type="ECO:0000256" key="12">
    <source>
        <dbReference type="ARBA" id="ARBA00063051"/>
    </source>
</evidence>
<keyword evidence="15" id="KW-0496">Mitochondrion</keyword>
<comment type="subcellular location">
    <subcellularLocation>
        <location evidence="1">Membrane</location>
        <topology evidence="1">Multi-pass membrane protein</topology>
    </subcellularLocation>
    <subcellularLocation>
        <location evidence="13">Mitochondrion inner membrane</location>
        <topology evidence="13">Multi-pass membrane protein</topology>
    </subcellularLocation>
</comment>
<dbReference type="NCBIfam" id="TIGR01131">
    <property type="entry name" value="ATP_synt_6_or_A"/>
    <property type="match status" value="1"/>
</dbReference>
<keyword evidence="5 14" id="KW-0812">Transmembrane</keyword>
<reference evidence="15" key="1">
    <citation type="journal article" date="2011" name="J. Biogeogr.">
        <title>Evolutionary drivers of phylogeographical diversity in the highlands of Mexico: a case study of the Crotalus triseriatus species group of montane rattlesnakes.</title>
        <authorList>
            <person name="Bryson R.W.Jr."/>
            <person name="Murphy R.W."/>
            <person name="Lathrop A."/>
            <person name="Lazcano-Villareal D."/>
        </authorList>
    </citation>
    <scope>NUCLEOTIDE SEQUENCE</scope>
</reference>
<evidence type="ECO:0000256" key="8">
    <source>
        <dbReference type="ARBA" id="ARBA00023065"/>
    </source>
</evidence>
<dbReference type="InterPro" id="IPR000568">
    <property type="entry name" value="ATP_synth_F0_asu"/>
</dbReference>
<dbReference type="Gene3D" id="1.20.120.220">
    <property type="entry name" value="ATP synthase, F0 complex, subunit A"/>
    <property type="match status" value="1"/>
</dbReference>
<gene>
    <name evidence="15" type="primary">ATP6</name>
</gene>
<dbReference type="GO" id="GO:0005743">
    <property type="term" value="C:mitochondrial inner membrane"/>
    <property type="evidence" value="ECO:0007669"/>
    <property type="project" value="UniProtKB-SubCell"/>
</dbReference>
<dbReference type="PRINTS" id="PR00123">
    <property type="entry name" value="ATPASEA"/>
</dbReference>
<evidence type="ECO:0000256" key="2">
    <source>
        <dbReference type="ARBA" id="ARBA00006810"/>
    </source>
</evidence>
<feature type="transmembrane region" description="Helical" evidence="14">
    <location>
        <begin position="194"/>
        <end position="222"/>
    </location>
</feature>
<name>F2WUV0_9SAUR</name>
<feature type="transmembrane region" description="Helical" evidence="14">
    <location>
        <begin position="71"/>
        <end position="92"/>
    </location>
</feature>
<evidence type="ECO:0000256" key="4">
    <source>
        <dbReference type="ARBA" id="ARBA00022547"/>
    </source>
</evidence>
<dbReference type="AlphaFoldDB" id="F2WUV0"/>
<comment type="subunit">
    <text evidence="12">Component of the ATP synthase complex composed at least of ATP5F1A/subunit alpha, ATP5F1B/subunit beta, ATP5MC1/subunit c (homooctomer), MT-ATP6/subunit a, MT-ATP8/subunit 8, ATP5ME/subunit e, ATP5MF/subunit f, ATP5MG/subunit g, ATP5MK/subunit k, ATP5MJ/subunit j, ATP5F1C/subunit gamma, ATP5F1D/subunit delta, ATP5F1E/subunit epsilon, ATP5PF/subunit F6, ATP5PB/subunit b, ATP5PD/subunit d, ATP5PO/subunit OSCP. ATP synthase complex consists of a soluble F(1) head domain (subunits alpha(3) and beta(3)) - the catalytic core - and a membrane F(0) domain - the membrane proton channel (subunits c, a, 8, e, f, g, k and j). These two domains are linked by a central stalk (subunits gamma, delta, and epsilon) rotating inside the F1 region and a stationary peripheral stalk (subunits F6, b, d, and OSCP). Interacts with DNAJC30; interaction is direct.</text>
</comment>
<geneLocation type="mitochondrion" evidence="15"/>
<evidence type="ECO:0000256" key="3">
    <source>
        <dbReference type="ARBA" id="ARBA00022448"/>
    </source>
</evidence>
<evidence type="ECO:0000256" key="6">
    <source>
        <dbReference type="ARBA" id="ARBA00022781"/>
    </source>
</evidence>
<organism evidence="15">
    <name type="scientific">Crotalus triseriatus triseriatus</name>
    <dbReference type="NCBI Taxonomy" id="8749"/>
    <lineage>
        <taxon>Eukaryota</taxon>
        <taxon>Metazoa</taxon>
        <taxon>Chordata</taxon>
        <taxon>Craniata</taxon>
        <taxon>Vertebrata</taxon>
        <taxon>Euteleostomi</taxon>
        <taxon>Lepidosauria</taxon>
        <taxon>Squamata</taxon>
        <taxon>Bifurcata</taxon>
        <taxon>Unidentata</taxon>
        <taxon>Episquamata</taxon>
        <taxon>Toxicofera</taxon>
        <taxon>Serpentes</taxon>
        <taxon>Colubroidea</taxon>
        <taxon>Viperidae</taxon>
        <taxon>Crotalinae</taxon>
        <taxon>Crotalus</taxon>
    </lineage>
</organism>
<feature type="transmembrane region" description="Helical" evidence="14">
    <location>
        <begin position="14"/>
        <end position="32"/>
    </location>
</feature>
<evidence type="ECO:0000256" key="9">
    <source>
        <dbReference type="ARBA" id="ARBA00023136"/>
    </source>
</evidence>
<sequence length="227" mass="25095">MNMNMFEQFLSPELLFIPTSPLSILMPYILIYHKPKLLGNRMTTATMKLLKVFLSNMTSQLTPKGQKWSPLLAGLLLMLLLSNLLSLLPYTFTPTSQLSTNMALAVPLWLATVIMGVKDKFSTTLAHLLPEGSPTSLIPLMILIESASQLMRPIALGVRLTANITAGHLLMTMAGSTTLSLISTYTIISPLPMILLFMLTLLELAVACIQAYVFVLLTILYLQEIHM</sequence>
<evidence type="ECO:0000256" key="1">
    <source>
        <dbReference type="ARBA" id="ARBA00004141"/>
    </source>
</evidence>
<dbReference type="PANTHER" id="PTHR11410">
    <property type="entry name" value="ATP SYNTHASE SUBUNIT A"/>
    <property type="match status" value="1"/>
</dbReference>
<comment type="catalytic activity">
    <reaction evidence="11">
        <text>H(+)(in) = H(+)(out)</text>
        <dbReference type="Rhea" id="RHEA:34979"/>
        <dbReference type="ChEBI" id="CHEBI:15378"/>
    </reaction>
</comment>
<evidence type="ECO:0000256" key="11">
    <source>
        <dbReference type="ARBA" id="ARBA00024169"/>
    </source>
</evidence>
<keyword evidence="6" id="KW-0375">Hydrogen ion transport</keyword>
<keyword evidence="9 14" id="KW-0472">Membrane</keyword>
<evidence type="ECO:0000256" key="14">
    <source>
        <dbReference type="SAM" id="Phobius"/>
    </source>
</evidence>
<dbReference type="GO" id="GO:0045259">
    <property type="term" value="C:proton-transporting ATP synthase complex"/>
    <property type="evidence" value="ECO:0007669"/>
    <property type="project" value="UniProtKB-KW"/>
</dbReference>
<keyword evidence="8" id="KW-0406">Ion transport</keyword>
<keyword evidence="4" id="KW-0138">CF(0)</keyword>
<evidence type="ECO:0000256" key="5">
    <source>
        <dbReference type="ARBA" id="ARBA00022692"/>
    </source>
</evidence>